<dbReference type="EMBL" id="CP026652">
    <property type="protein sequence ID" value="AVH58687.1"/>
    <property type="molecule type" value="Genomic_DNA"/>
</dbReference>
<evidence type="ECO:0000259" key="1">
    <source>
        <dbReference type="Pfam" id="PF00535"/>
    </source>
</evidence>
<sequence>MTSYSVGIVSYGSFDLAHEALRSTLRQASPPTTIVVVENSQWPEHWRCWTSLVPAGAECLSSRQSGARAYPVREVLSWRSGGTKCVVVWSAENGGYCRGNNLVLAYCDEPYHLVLNPDCVLLPGAVTDMLRAHVADTGVVSGVLVKTPVAVPGDGTPSKRKVDCAGGWVSLRTGRTRRLTDPPTPDVVPAGARAAGGGVFTYAGACALFERASLDRIGGFPGDLFLYYDEMLVTLRLRETGRRLRLIPQVVGVHQRHSTTRGGGNVRSPLEAYHAARSAAMVARTIGPGTSVCWTVARLGWGLRLLASSRAAAGASLRGLVAGLRAVRP</sequence>
<evidence type="ECO:0000313" key="2">
    <source>
        <dbReference type="EMBL" id="AVH58687.1"/>
    </source>
</evidence>
<protein>
    <submittedName>
        <fullName evidence="2">Glycosyltransferase family 2 protein</fullName>
    </submittedName>
</protein>
<organism evidence="2 3">
    <name type="scientific">Streptomyces dengpaensis</name>
    <dbReference type="NCBI Taxonomy" id="2049881"/>
    <lineage>
        <taxon>Bacteria</taxon>
        <taxon>Bacillati</taxon>
        <taxon>Actinomycetota</taxon>
        <taxon>Actinomycetes</taxon>
        <taxon>Kitasatosporales</taxon>
        <taxon>Streptomycetaceae</taxon>
        <taxon>Streptomyces</taxon>
    </lineage>
</organism>
<dbReference type="InterPro" id="IPR001173">
    <property type="entry name" value="Glyco_trans_2-like"/>
</dbReference>
<dbReference type="InterPro" id="IPR029044">
    <property type="entry name" value="Nucleotide-diphossugar_trans"/>
</dbReference>
<dbReference type="RefSeq" id="WP_099499343.1">
    <property type="nucleotide sequence ID" value="NZ_CP026652.1"/>
</dbReference>
<dbReference type="SUPFAM" id="SSF53448">
    <property type="entry name" value="Nucleotide-diphospho-sugar transferases"/>
    <property type="match status" value="1"/>
</dbReference>
<dbReference type="PANTHER" id="PTHR43179:SF11">
    <property type="entry name" value="GLYCOSYL TRANSFERASE"/>
    <property type="match status" value="1"/>
</dbReference>
<dbReference type="PANTHER" id="PTHR43179">
    <property type="entry name" value="RHAMNOSYLTRANSFERASE WBBL"/>
    <property type="match status" value="1"/>
</dbReference>
<dbReference type="Pfam" id="PF00535">
    <property type="entry name" value="Glycos_transf_2"/>
    <property type="match status" value="1"/>
</dbReference>
<reference evidence="2 3" key="1">
    <citation type="submission" date="2018-02" db="EMBL/GenBank/DDBJ databases">
        <title>Complete genome sequence of Streptomyces dengpaensis, the producer of angucyclines.</title>
        <authorList>
            <person name="Yumei L."/>
        </authorList>
    </citation>
    <scope>NUCLEOTIDE SEQUENCE [LARGE SCALE GENOMIC DNA]</scope>
    <source>
        <strain evidence="2 3">XZHG99</strain>
    </source>
</reference>
<keyword evidence="3" id="KW-1185">Reference proteome</keyword>
<dbReference type="Proteomes" id="UP000238413">
    <property type="component" value="Chromosome"/>
</dbReference>
<feature type="domain" description="Glycosyltransferase 2-like" evidence="1">
    <location>
        <begin position="78"/>
        <end position="214"/>
    </location>
</feature>
<gene>
    <name evidence="2" type="ORF">C4B68_26250</name>
</gene>
<evidence type="ECO:0000313" key="3">
    <source>
        <dbReference type="Proteomes" id="UP000238413"/>
    </source>
</evidence>
<proteinExistence type="predicted"/>
<dbReference type="Gene3D" id="3.90.550.10">
    <property type="entry name" value="Spore Coat Polysaccharide Biosynthesis Protein SpsA, Chain A"/>
    <property type="match status" value="1"/>
</dbReference>
<name>A0ABN5I8W1_9ACTN</name>
<accession>A0ABN5I8W1</accession>